<name>S2DN03_INDAL</name>
<comment type="caution">
    <text evidence="1">The sequence shown here is derived from an EMBL/GenBank/DDBJ whole genome shotgun (WGS) entry which is preliminary data.</text>
</comment>
<accession>S2DN03</accession>
<organism evidence="1 2">
    <name type="scientific">Indibacter alkaliphilus (strain CCUG 57479 / KCTC 22604 / LW1)</name>
    <dbReference type="NCBI Taxonomy" id="1189612"/>
    <lineage>
        <taxon>Bacteria</taxon>
        <taxon>Pseudomonadati</taxon>
        <taxon>Bacteroidota</taxon>
        <taxon>Cytophagia</taxon>
        <taxon>Cytophagales</taxon>
        <taxon>Cyclobacteriaceae</taxon>
    </lineage>
</organism>
<dbReference type="Proteomes" id="UP000006073">
    <property type="component" value="Unassembled WGS sequence"/>
</dbReference>
<dbReference type="STRING" id="1189612.A33Q_1219"/>
<evidence type="ECO:0000313" key="1">
    <source>
        <dbReference type="EMBL" id="EOZ98565.1"/>
    </source>
</evidence>
<evidence type="ECO:0000313" key="2">
    <source>
        <dbReference type="Proteomes" id="UP000006073"/>
    </source>
</evidence>
<dbReference type="EMBL" id="ALWO02000023">
    <property type="protein sequence ID" value="EOZ98565.1"/>
    <property type="molecule type" value="Genomic_DNA"/>
</dbReference>
<reference evidence="1 2" key="1">
    <citation type="journal article" date="2013" name="Genome Announc.">
        <title>Draft Genome Sequence of Indibacter alkaliphilus Strain LW1T, Isolated from Lonar Lake, a Haloalkaline Lake in the Buldana District of Maharashtra, India.</title>
        <authorList>
            <person name="Singh A."/>
            <person name="Kumar Jangir P."/>
            <person name="Sharma R."/>
            <person name="Singh A."/>
            <person name="Kumar Pinnaka A."/>
            <person name="Shivaji S."/>
        </authorList>
    </citation>
    <scope>NUCLEOTIDE SEQUENCE [LARGE SCALE GENOMIC DNA]</scope>
    <source>
        <strain evidence="2">CCUG 57479 / KCTC 22604 / LW1</strain>
    </source>
</reference>
<keyword evidence="2" id="KW-1185">Reference proteome</keyword>
<proteinExistence type="predicted"/>
<dbReference type="AlphaFoldDB" id="S2DN03"/>
<gene>
    <name evidence="1" type="ORF">A33Q_1219</name>
</gene>
<protein>
    <submittedName>
        <fullName evidence="1">Uncharacterized protein</fullName>
    </submittedName>
</protein>
<sequence length="47" mass="5299">MIVKPEQAGTGNAGFSICILSSSNWCDFRLDGKNPFIDCYFFNSYLK</sequence>